<dbReference type="Proteomes" id="UP001434337">
    <property type="component" value="Chromosome"/>
</dbReference>
<gene>
    <name evidence="1" type="ORF">PCC79_12710</name>
</gene>
<dbReference type="EMBL" id="CP115965">
    <property type="protein sequence ID" value="WZW97751.1"/>
    <property type="molecule type" value="Genomic_DNA"/>
</dbReference>
<sequence>MTLPGDWIVAEAKGRSNGMESGLPSQLAAQKSMIKSINGQKPAVALGCVSSFPVPYSGVWDRLHVDVVDPPQEEVAVDIAVDLDLFWRAYYEPFVLAASTGEAVVDPPGYVVSRFPGLGLRVGLRISIYELVVGSEPITADLLGSALAESTADDGQDPIGRPDGTLVETSWAEALAIQDYDA</sequence>
<name>A0ABZ3C6A0_9ACTN</name>
<keyword evidence="2" id="KW-1185">Reference proteome</keyword>
<organism evidence="1 2">
    <name type="scientific">Propioniciclava soli</name>
    <dbReference type="NCBI Taxonomy" id="2775081"/>
    <lineage>
        <taxon>Bacteria</taxon>
        <taxon>Bacillati</taxon>
        <taxon>Actinomycetota</taxon>
        <taxon>Actinomycetes</taxon>
        <taxon>Propionibacteriales</taxon>
        <taxon>Propionibacteriaceae</taxon>
        <taxon>Propioniciclava</taxon>
    </lineage>
</organism>
<reference evidence="1 2" key="1">
    <citation type="journal article" date="2023" name="Environ Microbiome">
        <title>A coral-associated actinobacterium mitigates coral bleaching under heat stress.</title>
        <authorList>
            <person name="Li J."/>
            <person name="Zou Y."/>
            <person name="Li Q."/>
            <person name="Zhang J."/>
            <person name="Bourne D.G."/>
            <person name="Lyu Y."/>
            <person name="Liu C."/>
            <person name="Zhang S."/>
        </authorList>
    </citation>
    <scope>NUCLEOTIDE SEQUENCE [LARGE SCALE GENOMIC DNA]</scope>
    <source>
        <strain evidence="1 2">SCSIO 13291</strain>
    </source>
</reference>
<protein>
    <submittedName>
        <fullName evidence="1">Uncharacterized protein</fullName>
    </submittedName>
</protein>
<dbReference type="RefSeq" id="WP_232548521.1">
    <property type="nucleotide sequence ID" value="NZ_CP115965.1"/>
</dbReference>
<evidence type="ECO:0000313" key="2">
    <source>
        <dbReference type="Proteomes" id="UP001434337"/>
    </source>
</evidence>
<evidence type="ECO:0000313" key="1">
    <source>
        <dbReference type="EMBL" id="WZW97751.1"/>
    </source>
</evidence>
<proteinExistence type="predicted"/>
<accession>A0ABZ3C6A0</accession>